<keyword evidence="3" id="KW-0143">Chaperone</keyword>
<evidence type="ECO:0000313" key="6">
    <source>
        <dbReference type="Proteomes" id="UP001595833"/>
    </source>
</evidence>
<dbReference type="InterPro" id="IPR013126">
    <property type="entry name" value="Hsp_70_fam"/>
</dbReference>
<dbReference type="PANTHER" id="PTHR19375">
    <property type="entry name" value="HEAT SHOCK PROTEIN 70KDA"/>
    <property type="match status" value="1"/>
</dbReference>
<organism evidence="5 6">
    <name type="scientific">Saccharothrix xinjiangensis</name>
    <dbReference type="NCBI Taxonomy" id="204798"/>
    <lineage>
        <taxon>Bacteria</taxon>
        <taxon>Bacillati</taxon>
        <taxon>Actinomycetota</taxon>
        <taxon>Actinomycetes</taxon>
        <taxon>Pseudonocardiales</taxon>
        <taxon>Pseudonocardiaceae</taxon>
        <taxon>Saccharothrix</taxon>
    </lineage>
</organism>
<evidence type="ECO:0000256" key="3">
    <source>
        <dbReference type="ARBA" id="ARBA00023186"/>
    </source>
</evidence>
<keyword evidence="2" id="KW-0067">ATP-binding</keyword>
<evidence type="ECO:0000256" key="4">
    <source>
        <dbReference type="SAM" id="MobiDB-lite"/>
    </source>
</evidence>
<dbReference type="EMBL" id="JBHSJB010000011">
    <property type="protein sequence ID" value="MFC5054827.1"/>
    <property type="molecule type" value="Genomic_DNA"/>
</dbReference>
<feature type="region of interest" description="Disordered" evidence="4">
    <location>
        <begin position="366"/>
        <end position="397"/>
    </location>
</feature>
<name>A0ABV9Y029_9PSEU</name>
<sequence length="422" mass="43573">MPYVLGVDVGTTRTAAAVCRLGGAGRGEPEPVGLGGPGGGVATTVQLTPDGTVLVGEPGDPAWTATGFARRVGDAVPLVLGTERCTPEELTALLVKWVVNQVAAREGEYPEHVAVAHPPGWGPHAKGLLHRALRATGVEASLVPEPVAAAENHAFNRPFTGALGVFSLGSHAFSSALVAAVPGGGHELVAAVEGVDQDAGADFDDAVFAHVRASLGRELAEPAVEDPRARALFARLRRDCEAAKRLLSGTAETSIPAHLPSGRVDVPLSRARFEELIRPAVEHAVAAHARVTAGAGTTVLVGGSARIPLIAASLPGPVLVEAAPETSVVKGAALAARRLVVGPEAEPEPIETSVMLRDDDPLLRFPVGGADPADGEFTPPPPRPPVDITPLDLPERRSVKRVVRGLAPIGGHRRARNHEDGR</sequence>
<dbReference type="SUPFAM" id="SSF53067">
    <property type="entry name" value="Actin-like ATPase domain"/>
    <property type="match status" value="2"/>
</dbReference>
<comment type="caution">
    <text evidence="5">The sequence shown here is derived from an EMBL/GenBank/DDBJ whole genome shotgun (WGS) entry which is preliminary data.</text>
</comment>
<dbReference type="Gene3D" id="3.30.420.40">
    <property type="match status" value="2"/>
</dbReference>
<evidence type="ECO:0000313" key="5">
    <source>
        <dbReference type="EMBL" id="MFC5054827.1"/>
    </source>
</evidence>
<dbReference type="Pfam" id="PF00012">
    <property type="entry name" value="HSP70"/>
    <property type="match status" value="1"/>
</dbReference>
<dbReference type="RefSeq" id="WP_344033865.1">
    <property type="nucleotide sequence ID" value="NZ_BAAAKE010000001.1"/>
</dbReference>
<dbReference type="InterPro" id="IPR043129">
    <property type="entry name" value="ATPase_NBD"/>
</dbReference>
<feature type="compositionally biased region" description="Pro residues" evidence="4">
    <location>
        <begin position="378"/>
        <end position="387"/>
    </location>
</feature>
<accession>A0ABV9Y029</accession>
<evidence type="ECO:0000256" key="1">
    <source>
        <dbReference type="ARBA" id="ARBA00022741"/>
    </source>
</evidence>
<gene>
    <name evidence="5" type="ORF">ACFPFM_13800</name>
</gene>
<dbReference type="Gene3D" id="3.90.640.10">
    <property type="entry name" value="Actin, Chain A, domain 4"/>
    <property type="match status" value="1"/>
</dbReference>
<keyword evidence="6" id="KW-1185">Reference proteome</keyword>
<evidence type="ECO:0000256" key="2">
    <source>
        <dbReference type="ARBA" id="ARBA00022840"/>
    </source>
</evidence>
<proteinExistence type="predicted"/>
<reference evidence="6" key="1">
    <citation type="journal article" date="2019" name="Int. J. Syst. Evol. Microbiol.">
        <title>The Global Catalogue of Microorganisms (GCM) 10K type strain sequencing project: providing services to taxonomists for standard genome sequencing and annotation.</title>
        <authorList>
            <consortium name="The Broad Institute Genomics Platform"/>
            <consortium name="The Broad Institute Genome Sequencing Center for Infectious Disease"/>
            <person name="Wu L."/>
            <person name="Ma J."/>
        </authorList>
    </citation>
    <scope>NUCLEOTIDE SEQUENCE [LARGE SCALE GENOMIC DNA]</scope>
    <source>
        <strain evidence="6">KCTC 12848</strain>
    </source>
</reference>
<dbReference type="Proteomes" id="UP001595833">
    <property type="component" value="Unassembled WGS sequence"/>
</dbReference>
<keyword evidence="1" id="KW-0547">Nucleotide-binding</keyword>
<protein>
    <submittedName>
        <fullName evidence="5">Hsp70 family protein</fullName>
    </submittedName>
</protein>